<gene>
    <name evidence="2" type="ORF">ABIC20_005898</name>
</gene>
<evidence type="ECO:0000313" key="3">
    <source>
        <dbReference type="Proteomes" id="UP001549119"/>
    </source>
</evidence>
<keyword evidence="3" id="KW-1185">Reference proteome</keyword>
<organism evidence="2 3">
    <name type="scientific">Methylobacterium radiotolerans</name>
    <dbReference type="NCBI Taxonomy" id="31998"/>
    <lineage>
        <taxon>Bacteria</taxon>
        <taxon>Pseudomonadati</taxon>
        <taxon>Pseudomonadota</taxon>
        <taxon>Alphaproteobacteria</taxon>
        <taxon>Hyphomicrobiales</taxon>
        <taxon>Methylobacteriaceae</taxon>
        <taxon>Methylobacterium</taxon>
    </lineage>
</organism>
<proteinExistence type="predicted"/>
<feature type="transmembrane region" description="Helical" evidence="1">
    <location>
        <begin position="12"/>
        <end position="32"/>
    </location>
</feature>
<dbReference type="RefSeq" id="WP_209650965.1">
    <property type="nucleotide sequence ID" value="NZ_JBEPNV010000001.1"/>
</dbReference>
<keyword evidence="1" id="KW-1133">Transmembrane helix</keyword>
<dbReference type="Proteomes" id="UP001549119">
    <property type="component" value="Unassembled WGS sequence"/>
</dbReference>
<name>A0ABV2NPY9_9HYPH</name>
<sequence>MTMRSEPRPHLDLWSLVAIYAAAATIVVEASYQLPMALLDEWGRILRDR</sequence>
<evidence type="ECO:0000256" key="1">
    <source>
        <dbReference type="SAM" id="Phobius"/>
    </source>
</evidence>
<evidence type="ECO:0000313" key="2">
    <source>
        <dbReference type="EMBL" id="MET3868589.1"/>
    </source>
</evidence>
<protein>
    <recommendedName>
        <fullName evidence="4">MFS transporter</fullName>
    </recommendedName>
</protein>
<accession>A0ABV2NPY9</accession>
<keyword evidence="1" id="KW-0812">Transmembrane</keyword>
<keyword evidence="1" id="KW-0472">Membrane</keyword>
<comment type="caution">
    <text evidence="2">The sequence shown here is derived from an EMBL/GenBank/DDBJ whole genome shotgun (WGS) entry which is preliminary data.</text>
</comment>
<reference evidence="2 3" key="1">
    <citation type="submission" date="2024-06" db="EMBL/GenBank/DDBJ databases">
        <title>Genomics of switchgrass bacterial isolates.</title>
        <authorList>
            <person name="Shade A."/>
        </authorList>
    </citation>
    <scope>NUCLEOTIDE SEQUENCE [LARGE SCALE GENOMIC DNA]</scope>
    <source>
        <strain evidence="2 3">PvP084</strain>
    </source>
</reference>
<dbReference type="EMBL" id="JBEPNW010000002">
    <property type="protein sequence ID" value="MET3868589.1"/>
    <property type="molecule type" value="Genomic_DNA"/>
</dbReference>
<evidence type="ECO:0008006" key="4">
    <source>
        <dbReference type="Google" id="ProtNLM"/>
    </source>
</evidence>